<evidence type="ECO:0000313" key="2">
    <source>
        <dbReference type="Proteomes" id="UP001202581"/>
    </source>
</evidence>
<keyword evidence="2" id="KW-1185">Reference proteome</keyword>
<dbReference type="Proteomes" id="UP001202581">
    <property type="component" value="Segment"/>
</dbReference>
<dbReference type="RefSeq" id="YP_010651162.1">
    <property type="nucleotide sequence ID" value="NC_070781.1"/>
</dbReference>
<protein>
    <submittedName>
        <fullName evidence="1">Uncharacterized protein</fullName>
    </submittedName>
</protein>
<dbReference type="KEGG" id="vg:77926753"/>
<reference evidence="1" key="1">
    <citation type="submission" date="2021-12" db="EMBL/GenBank/DDBJ databases">
        <authorList>
            <person name="Khadka S."/>
            <person name="Uribe D.A."/>
            <person name="Klipsch I.N."/>
            <person name="Rene S.R."/>
            <person name="Jimenez M.L."/>
            <person name="Saini B.K."/>
            <person name="Zugasti M."/>
            <person name="Bullon R.M."/>
            <person name="Sharp C.D."/>
            <person name="Kapinga K.O."/>
            <person name="Warner C.P."/>
            <person name="Sarinana J."/>
            <person name="Jimenez A."/>
            <person name="Layton S.R."/>
            <person name="Nayek S."/>
            <person name="Hughes L.E."/>
            <person name="Garlena R.A."/>
            <person name="Russell D.A."/>
            <person name="Jacobs-Sera D."/>
            <person name="Hatfull G.F."/>
        </authorList>
    </citation>
    <scope>NUCLEOTIDE SEQUENCE</scope>
</reference>
<sequence length="108" mass="13019">MNREQIENAIEEWHEMYEEGEDSVVELHDVLGLTWTEYSLYVEWDILPGEEIPVEKFLQLRSDMIRYADDADRYLTENKRYREALSEIRFMTDPDEDSIKDVLDRNNV</sequence>
<proteinExistence type="predicted"/>
<dbReference type="GeneID" id="77926753"/>
<dbReference type="EMBL" id="OL829978">
    <property type="protein sequence ID" value="UMO76224.1"/>
    <property type="molecule type" value="Genomic_DNA"/>
</dbReference>
<organism evidence="1 2">
    <name type="scientific">Streptomyces phage Tomas</name>
    <dbReference type="NCBI Taxonomy" id="2914443"/>
    <lineage>
        <taxon>Viruses</taxon>
        <taxon>Duplodnaviria</taxon>
        <taxon>Heunggongvirae</taxon>
        <taxon>Uroviricota</taxon>
        <taxon>Caudoviricetes</taxon>
        <taxon>Stanwilliamsviridae</taxon>
        <taxon>Boydwoodruffvirinae</taxon>
        <taxon>Tomasvirus</taxon>
        <taxon>Tomasvirus tomas</taxon>
    </lineage>
</organism>
<evidence type="ECO:0000313" key="1">
    <source>
        <dbReference type="EMBL" id="UMO76224.1"/>
    </source>
</evidence>
<name>A0AA49BUZ4_9CAUD</name>
<gene>
    <name evidence="1" type="primary">34</name>
    <name evidence="1" type="ORF">SEA_TOMAS_34</name>
</gene>
<accession>A0AA49BUZ4</accession>